<dbReference type="AlphaFoldDB" id="A0A0F9D644"/>
<sequence>TMGPIPEKLYLNNSPPLNLFKELRVQEIE</sequence>
<proteinExistence type="predicted"/>
<gene>
    <name evidence="1" type="ORF">LCGC14_2527850</name>
</gene>
<dbReference type="EMBL" id="LAZR01040943">
    <property type="protein sequence ID" value="KKL13231.1"/>
    <property type="molecule type" value="Genomic_DNA"/>
</dbReference>
<reference evidence="1" key="1">
    <citation type="journal article" date="2015" name="Nature">
        <title>Complex archaea that bridge the gap between prokaryotes and eukaryotes.</title>
        <authorList>
            <person name="Spang A."/>
            <person name="Saw J.H."/>
            <person name="Jorgensen S.L."/>
            <person name="Zaremba-Niedzwiedzka K."/>
            <person name="Martijn J."/>
            <person name="Lind A.E."/>
            <person name="van Eijk R."/>
            <person name="Schleper C."/>
            <person name="Guy L."/>
            <person name="Ettema T.J."/>
        </authorList>
    </citation>
    <scope>NUCLEOTIDE SEQUENCE</scope>
</reference>
<name>A0A0F9D644_9ZZZZ</name>
<organism evidence="1">
    <name type="scientific">marine sediment metagenome</name>
    <dbReference type="NCBI Taxonomy" id="412755"/>
    <lineage>
        <taxon>unclassified sequences</taxon>
        <taxon>metagenomes</taxon>
        <taxon>ecological metagenomes</taxon>
    </lineage>
</organism>
<evidence type="ECO:0000313" key="1">
    <source>
        <dbReference type="EMBL" id="KKL13231.1"/>
    </source>
</evidence>
<feature type="non-terminal residue" evidence="1">
    <location>
        <position position="1"/>
    </location>
</feature>
<comment type="caution">
    <text evidence="1">The sequence shown here is derived from an EMBL/GenBank/DDBJ whole genome shotgun (WGS) entry which is preliminary data.</text>
</comment>
<accession>A0A0F9D644</accession>
<protein>
    <submittedName>
        <fullName evidence="1">Uncharacterized protein</fullName>
    </submittedName>
</protein>